<evidence type="ECO:0000313" key="3">
    <source>
        <dbReference type="Proteomes" id="UP000077202"/>
    </source>
</evidence>
<feature type="region of interest" description="Disordered" evidence="1">
    <location>
        <begin position="94"/>
        <end position="116"/>
    </location>
</feature>
<reference evidence="2" key="1">
    <citation type="submission" date="2016-03" db="EMBL/GenBank/DDBJ databases">
        <title>Mechanisms controlling the formation of the plant cell surface in tip-growing cells are functionally conserved among land plants.</title>
        <authorList>
            <person name="Honkanen S."/>
            <person name="Jones V.A."/>
            <person name="Morieri G."/>
            <person name="Champion C."/>
            <person name="Hetherington A.J."/>
            <person name="Kelly S."/>
            <person name="Saint-Marcoux D."/>
            <person name="Proust H."/>
            <person name="Prescott H."/>
            <person name="Dolan L."/>
        </authorList>
    </citation>
    <scope>NUCLEOTIDE SEQUENCE [LARGE SCALE GENOMIC DNA]</scope>
    <source>
        <tissue evidence="2">Whole gametophyte</tissue>
    </source>
</reference>
<name>A0A176VWG7_MARPO</name>
<dbReference type="Proteomes" id="UP000077202">
    <property type="component" value="Unassembled WGS sequence"/>
</dbReference>
<protein>
    <submittedName>
        <fullName evidence="2">Uncharacterized protein</fullName>
    </submittedName>
</protein>
<organism evidence="2 3">
    <name type="scientific">Marchantia polymorpha subsp. ruderalis</name>
    <dbReference type="NCBI Taxonomy" id="1480154"/>
    <lineage>
        <taxon>Eukaryota</taxon>
        <taxon>Viridiplantae</taxon>
        <taxon>Streptophyta</taxon>
        <taxon>Embryophyta</taxon>
        <taxon>Marchantiophyta</taxon>
        <taxon>Marchantiopsida</taxon>
        <taxon>Marchantiidae</taxon>
        <taxon>Marchantiales</taxon>
        <taxon>Marchantiaceae</taxon>
        <taxon>Marchantia</taxon>
    </lineage>
</organism>
<sequence>MPGLALPSLEPPPSAGGWARGDRQPTPSLGLRRRARMGGAGQAGLRRKRERFRGLQAAAAVGRIEAEDKGEELRQISEGKARVVGPGGVQTIREMGEESGRRLQQHHQGKGEGSWA</sequence>
<gene>
    <name evidence="2" type="ORF">AXG93_2016s1050</name>
</gene>
<evidence type="ECO:0000256" key="1">
    <source>
        <dbReference type="SAM" id="MobiDB-lite"/>
    </source>
</evidence>
<dbReference type="EMBL" id="LVLJ01002490">
    <property type="protein sequence ID" value="OAE24701.1"/>
    <property type="molecule type" value="Genomic_DNA"/>
</dbReference>
<proteinExistence type="predicted"/>
<accession>A0A176VWG7</accession>
<evidence type="ECO:0000313" key="2">
    <source>
        <dbReference type="EMBL" id="OAE24701.1"/>
    </source>
</evidence>
<comment type="caution">
    <text evidence="2">The sequence shown here is derived from an EMBL/GenBank/DDBJ whole genome shotgun (WGS) entry which is preliminary data.</text>
</comment>
<keyword evidence="3" id="KW-1185">Reference proteome</keyword>
<feature type="region of interest" description="Disordered" evidence="1">
    <location>
        <begin position="1"/>
        <end position="46"/>
    </location>
</feature>
<dbReference type="AlphaFoldDB" id="A0A176VWG7"/>